<keyword evidence="1" id="KW-0472">Membrane</keyword>
<evidence type="ECO:0000313" key="3">
    <source>
        <dbReference type="Proteomes" id="UP000662770"/>
    </source>
</evidence>
<name>A0ABX7QP42_9GAMM</name>
<proteinExistence type="predicted"/>
<protein>
    <recommendedName>
        <fullName evidence="4">Phage shock protein B</fullName>
    </recommendedName>
</protein>
<accession>A0ABX7QP42</accession>
<evidence type="ECO:0000256" key="1">
    <source>
        <dbReference type="SAM" id="Phobius"/>
    </source>
</evidence>
<dbReference type="RefSeq" id="WP_207353724.1">
    <property type="nucleotide sequence ID" value="NZ_CP071503.1"/>
</dbReference>
<evidence type="ECO:0000313" key="2">
    <source>
        <dbReference type="EMBL" id="QSX32481.1"/>
    </source>
</evidence>
<feature type="transmembrane region" description="Helical" evidence="1">
    <location>
        <begin position="12"/>
        <end position="35"/>
    </location>
</feature>
<keyword evidence="1" id="KW-0812">Transmembrane</keyword>
<dbReference type="EMBL" id="CP071503">
    <property type="protein sequence ID" value="QSX32481.1"/>
    <property type="molecule type" value="Genomic_DNA"/>
</dbReference>
<keyword evidence="3" id="KW-1185">Reference proteome</keyword>
<dbReference type="Proteomes" id="UP000662770">
    <property type="component" value="Chromosome"/>
</dbReference>
<organism evidence="2 3">
    <name type="scientific">Shewanella avicenniae</name>
    <dbReference type="NCBI Taxonomy" id="2814294"/>
    <lineage>
        <taxon>Bacteria</taxon>
        <taxon>Pseudomonadati</taxon>
        <taxon>Pseudomonadota</taxon>
        <taxon>Gammaproteobacteria</taxon>
        <taxon>Alteromonadales</taxon>
        <taxon>Shewanellaceae</taxon>
        <taxon>Shewanella</taxon>
    </lineage>
</organism>
<gene>
    <name evidence="2" type="ORF">JYB87_11965</name>
</gene>
<sequence length="106" mass="12379">MAAPEKQHNNEVITLLINFSIPILILGVTLLTGWVSRIDDRQYNISQNYASKEELKDAVEKLSMLIETRREQQEQSNRLILEEIRKTNRSVQELALTIERRTKSEK</sequence>
<reference evidence="2 3" key="1">
    <citation type="submission" date="2021-03" db="EMBL/GenBank/DDBJ databases">
        <title>Novel species identification of genus Shewanella.</title>
        <authorList>
            <person name="Liu G."/>
            <person name="Zhang Q."/>
        </authorList>
    </citation>
    <scope>NUCLEOTIDE SEQUENCE [LARGE SCALE GENOMIC DNA]</scope>
    <source>
        <strain evidence="2 3">FJAT-51800</strain>
    </source>
</reference>
<keyword evidence="1" id="KW-1133">Transmembrane helix</keyword>
<evidence type="ECO:0008006" key="4">
    <source>
        <dbReference type="Google" id="ProtNLM"/>
    </source>
</evidence>